<gene>
    <name evidence="6" type="ORF">RAS12_26030</name>
</gene>
<evidence type="ECO:0000259" key="5">
    <source>
        <dbReference type="PROSITE" id="PS50931"/>
    </source>
</evidence>
<dbReference type="EMBL" id="CP132976">
    <property type="protein sequence ID" value="WMD20033.1"/>
    <property type="molecule type" value="Genomic_DNA"/>
</dbReference>
<protein>
    <submittedName>
        <fullName evidence="6">LysR family transcriptional regulator</fullName>
    </submittedName>
</protein>
<dbReference type="CDD" id="cd05466">
    <property type="entry name" value="PBP2_LTTR_substrate"/>
    <property type="match status" value="1"/>
</dbReference>
<dbReference type="PROSITE" id="PS50931">
    <property type="entry name" value="HTH_LYSR"/>
    <property type="match status" value="1"/>
</dbReference>
<dbReference type="Proteomes" id="UP001234798">
    <property type="component" value="Chromosome"/>
</dbReference>
<evidence type="ECO:0000313" key="6">
    <source>
        <dbReference type="EMBL" id="WMD20033.1"/>
    </source>
</evidence>
<evidence type="ECO:0000256" key="2">
    <source>
        <dbReference type="ARBA" id="ARBA00023015"/>
    </source>
</evidence>
<dbReference type="SUPFAM" id="SSF46785">
    <property type="entry name" value="Winged helix' DNA-binding domain"/>
    <property type="match status" value="1"/>
</dbReference>
<dbReference type="PANTHER" id="PTHR30419">
    <property type="entry name" value="HTH-TYPE TRANSCRIPTIONAL REGULATOR YBHD"/>
    <property type="match status" value="1"/>
</dbReference>
<organism evidence="6 7">
    <name type="scientific">Achromobacter seleniivolatilans</name>
    <dbReference type="NCBI Taxonomy" id="3047478"/>
    <lineage>
        <taxon>Bacteria</taxon>
        <taxon>Pseudomonadati</taxon>
        <taxon>Pseudomonadota</taxon>
        <taxon>Betaproteobacteria</taxon>
        <taxon>Burkholderiales</taxon>
        <taxon>Alcaligenaceae</taxon>
        <taxon>Achromobacter</taxon>
    </lineage>
</organism>
<dbReference type="RefSeq" id="WP_306942814.1">
    <property type="nucleotide sequence ID" value="NZ_CP132976.1"/>
</dbReference>
<name>A0ABY9LZ38_9BURK</name>
<dbReference type="InterPro" id="IPR000847">
    <property type="entry name" value="LysR_HTH_N"/>
</dbReference>
<evidence type="ECO:0000256" key="1">
    <source>
        <dbReference type="ARBA" id="ARBA00009437"/>
    </source>
</evidence>
<dbReference type="Gene3D" id="3.40.190.290">
    <property type="match status" value="1"/>
</dbReference>
<dbReference type="Gene3D" id="1.10.10.10">
    <property type="entry name" value="Winged helix-like DNA-binding domain superfamily/Winged helix DNA-binding domain"/>
    <property type="match status" value="1"/>
</dbReference>
<feature type="domain" description="HTH lysR-type" evidence="5">
    <location>
        <begin position="1"/>
        <end position="57"/>
    </location>
</feature>
<accession>A0ABY9LZ38</accession>
<proteinExistence type="inferred from homology"/>
<evidence type="ECO:0000256" key="3">
    <source>
        <dbReference type="ARBA" id="ARBA00023125"/>
    </source>
</evidence>
<keyword evidence="3" id="KW-0238">DNA-binding</keyword>
<sequence length="303" mass="33423">MNLQQLDHFLALVETQSFSRAADKLHLTQPALSRSISALEEELGGALMDRGKNKKLTALGELALVRARRVRVELAELRRSARILADVEGGTIRLGLGPAPTAMLSVQLLQTMMQRYPAIKVQLSGGTADMQLQELREGAVDALILHRSQVPPDDDLNLELFPPTPLGFVCRAGHPLEHLHELSFAELRKYPLAASGRAMSNQVIHTLNEYFGNRTHFYDAIQYQSNDVNALVELVRSTDAVFFGVLQVARALLEKGELSRLHLSPPLELSSEFLFVTLEGKTMPAALEKIRDWCAGQMGGEPG</sequence>
<dbReference type="InterPro" id="IPR036388">
    <property type="entry name" value="WH-like_DNA-bd_sf"/>
</dbReference>
<dbReference type="Pfam" id="PF00126">
    <property type="entry name" value="HTH_1"/>
    <property type="match status" value="1"/>
</dbReference>
<keyword evidence="7" id="KW-1185">Reference proteome</keyword>
<dbReference type="InterPro" id="IPR050950">
    <property type="entry name" value="HTH-type_LysR_regulators"/>
</dbReference>
<keyword evidence="4" id="KW-0804">Transcription</keyword>
<evidence type="ECO:0000313" key="7">
    <source>
        <dbReference type="Proteomes" id="UP001234798"/>
    </source>
</evidence>
<dbReference type="InterPro" id="IPR005119">
    <property type="entry name" value="LysR_subst-bd"/>
</dbReference>
<keyword evidence="2" id="KW-0805">Transcription regulation</keyword>
<evidence type="ECO:0000256" key="4">
    <source>
        <dbReference type="ARBA" id="ARBA00023163"/>
    </source>
</evidence>
<dbReference type="SUPFAM" id="SSF53850">
    <property type="entry name" value="Periplasmic binding protein-like II"/>
    <property type="match status" value="1"/>
</dbReference>
<dbReference type="PRINTS" id="PR00039">
    <property type="entry name" value="HTHLYSR"/>
</dbReference>
<dbReference type="Pfam" id="PF03466">
    <property type="entry name" value="LysR_substrate"/>
    <property type="match status" value="1"/>
</dbReference>
<comment type="similarity">
    <text evidence="1">Belongs to the LysR transcriptional regulatory family.</text>
</comment>
<dbReference type="PANTHER" id="PTHR30419:SF8">
    <property type="entry name" value="NITROGEN ASSIMILATION TRANSCRIPTIONAL ACTIVATOR-RELATED"/>
    <property type="match status" value="1"/>
</dbReference>
<reference evidence="6 7" key="1">
    <citation type="submission" date="2023-08" db="EMBL/GenBank/DDBJ databases">
        <title>Achromobacter seleniivolatilans sp. nov., isolated from seleniferous soil.</title>
        <authorList>
            <person name="Zhang S."/>
            <person name="Li K."/>
            <person name="Peng J."/>
            <person name="Zhao Q."/>
            <person name="Wang H."/>
            <person name="Guo Y."/>
        </authorList>
    </citation>
    <scope>NUCLEOTIDE SEQUENCE [LARGE SCALE GENOMIC DNA]</scope>
    <source>
        <strain evidence="6 7">R39</strain>
    </source>
</reference>
<dbReference type="InterPro" id="IPR036390">
    <property type="entry name" value="WH_DNA-bd_sf"/>
</dbReference>